<sequence>MAGIPSTARLSARLASKHASNYSSRRAFHLTTRTSVAQNYTMPALSPTMTEGNIAKWQLEEGSSFTAGDVILEIETDKATMDVEAQDDGILFKILAGDGAKGVKVGQRIAVLAETGDDLGSLEVPAEKGEAKGGRSVKAEGEGAKDVEAEGKNQGKELSHTASSEGKTDAHGSSEDEGGEMAVSDARSNETDPGAGDPNYSYPLAESPPTDQRRGRKYTPPHFPAVQQLLHENGISESDAKQIKASGPSGRLLKGDVLAHLGKINKDYPTQSSARMEKLSHLDLSNIQLMKASTPEKPGAPVNEPAAPAPAQPELPTETEIAVPISLSAVIATQKRVQDTLGIFLPLSTFVARASELANQHLPASKNKKPTANDLFNAVLGLDNVHSSASKHSSRGHYVPQISALSPPPPSSQSSTASRRGNKKSADIIDMLASKPAAKAPSSRGQISAALGISPGDNVFSVTAKVGEEKRATAFLERLKGSLETEPGRLVL</sequence>
<keyword evidence="2" id="KW-1185">Reference proteome</keyword>
<gene>
    <name evidence="1" type="primary">PDX1_1</name>
    <name evidence="1" type="ORF">LTR37_014876</name>
</gene>
<dbReference type="EMBL" id="JAUTXU010000161">
    <property type="protein sequence ID" value="KAK3702410.1"/>
    <property type="molecule type" value="Genomic_DNA"/>
</dbReference>
<comment type="caution">
    <text evidence="1">The sequence shown here is derived from an EMBL/GenBank/DDBJ whole genome shotgun (WGS) entry which is preliminary data.</text>
</comment>
<evidence type="ECO:0000313" key="2">
    <source>
        <dbReference type="Proteomes" id="UP001281147"/>
    </source>
</evidence>
<accession>A0ACC3MS40</accession>
<organism evidence="1 2">
    <name type="scientific">Vermiconidia calcicola</name>
    <dbReference type="NCBI Taxonomy" id="1690605"/>
    <lineage>
        <taxon>Eukaryota</taxon>
        <taxon>Fungi</taxon>
        <taxon>Dikarya</taxon>
        <taxon>Ascomycota</taxon>
        <taxon>Pezizomycotina</taxon>
        <taxon>Dothideomycetes</taxon>
        <taxon>Dothideomycetidae</taxon>
        <taxon>Mycosphaerellales</taxon>
        <taxon>Extremaceae</taxon>
        <taxon>Vermiconidia</taxon>
    </lineage>
</organism>
<protein>
    <submittedName>
        <fullName evidence="1">Pyridoxine biosynthesis protein</fullName>
        <ecNumber evidence="1">2.3.1.12</ecNumber>
    </submittedName>
</protein>
<evidence type="ECO:0000313" key="1">
    <source>
        <dbReference type="EMBL" id="KAK3702410.1"/>
    </source>
</evidence>
<dbReference type="Proteomes" id="UP001281147">
    <property type="component" value="Unassembled WGS sequence"/>
</dbReference>
<name>A0ACC3MS40_9PEZI</name>
<keyword evidence="1" id="KW-0012">Acyltransferase</keyword>
<dbReference type="EC" id="2.3.1.12" evidence="1"/>
<proteinExistence type="predicted"/>
<reference evidence="1" key="1">
    <citation type="submission" date="2023-07" db="EMBL/GenBank/DDBJ databases">
        <title>Black Yeasts Isolated from many extreme environments.</title>
        <authorList>
            <person name="Coleine C."/>
            <person name="Stajich J.E."/>
            <person name="Selbmann L."/>
        </authorList>
    </citation>
    <scope>NUCLEOTIDE SEQUENCE</scope>
    <source>
        <strain evidence="1">CCFEE 5714</strain>
    </source>
</reference>
<keyword evidence="1" id="KW-0808">Transferase</keyword>